<feature type="region of interest" description="Disordered" evidence="5">
    <location>
        <begin position="45"/>
        <end position="70"/>
    </location>
</feature>
<protein>
    <recommendedName>
        <fullName evidence="6">Cyclin-like domain-containing protein</fullName>
    </recommendedName>
</protein>
<keyword evidence="2 4" id="KW-0195">Cyclin</keyword>
<dbReference type="GO" id="GO:0051301">
    <property type="term" value="P:cell division"/>
    <property type="evidence" value="ECO:0007669"/>
    <property type="project" value="UniProtKB-KW"/>
</dbReference>
<dbReference type="SUPFAM" id="SSF47954">
    <property type="entry name" value="Cyclin-like"/>
    <property type="match status" value="1"/>
</dbReference>
<dbReference type="Proteomes" id="UP000287651">
    <property type="component" value="Unassembled WGS sequence"/>
</dbReference>
<dbReference type="InterPro" id="IPR048258">
    <property type="entry name" value="Cyclins_cyclin-box"/>
</dbReference>
<feature type="region of interest" description="Disordered" evidence="5">
    <location>
        <begin position="281"/>
        <end position="323"/>
    </location>
</feature>
<dbReference type="InterPro" id="IPR006671">
    <property type="entry name" value="Cyclin_N"/>
</dbReference>
<evidence type="ECO:0000256" key="3">
    <source>
        <dbReference type="ARBA" id="ARBA00023306"/>
    </source>
</evidence>
<evidence type="ECO:0000256" key="4">
    <source>
        <dbReference type="RuleBase" id="RU000383"/>
    </source>
</evidence>
<dbReference type="Pfam" id="PF00134">
    <property type="entry name" value="Cyclin_N"/>
    <property type="match status" value="1"/>
</dbReference>
<dbReference type="FunFam" id="1.10.472.10:FF:000154">
    <property type="entry name" value="Cyclin-B1-4"/>
    <property type="match status" value="1"/>
</dbReference>
<proteinExistence type="inferred from homology"/>
<dbReference type="Gene3D" id="1.10.472.10">
    <property type="entry name" value="Cyclin-like"/>
    <property type="match status" value="2"/>
</dbReference>
<keyword evidence="3" id="KW-0131">Cell cycle</keyword>
<dbReference type="SMART" id="SM00385">
    <property type="entry name" value="CYCLIN"/>
    <property type="match status" value="1"/>
</dbReference>
<feature type="compositionally biased region" description="Pro residues" evidence="5">
    <location>
        <begin position="299"/>
        <end position="320"/>
    </location>
</feature>
<comment type="caution">
    <text evidence="7">The sequence shown here is derived from an EMBL/GenBank/DDBJ whole genome shotgun (WGS) entry which is preliminary data.</text>
</comment>
<evidence type="ECO:0000313" key="7">
    <source>
        <dbReference type="EMBL" id="RRT83812.1"/>
    </source>
</evidence>
<feature type="domain" description="Cyclin-like" evidence="6">
    <location>
        <begin position="142"/>
        <end position="229"/>
    </location>
</feature>
<evidence type="ECO:0000259" key="6">
    <source>
        <dbReference type="SMART" id="SM00385"/>
    </source>
</evidence>
<evidence type="ECO:0000313" key="8">
    <source>
        <dbReference type="Proteomes" id="UP000287651"/>
    </source>
</evidence>
<evidence type="ECO:0000256" key="2">
    <source>
        <dbReference type="ARBA" id="ARBA00023127"/>
    </source>
</evidence>
<evidence type="ECO:0000256" key="1">
    <source>
        <dbReference type="ARBA" id="ARBA00022618"/>
    </source>
</evidence>
<sequence length="417" mass="46587">MQFKLQKPVAVKPSAAVARGGIKPGKKVVVKGKEKKTEEEKKVIVISPDKNQEVPKQAAETSRSRTKSTRKKVTTLTSVLTARSKVACGLADKPKELVDDIDAADTEDELAVVDYVEDIYKPHDYMDSQVEINAKMRAILADWLIEVHHKFELAPETLYLTFYIIDRYLSMKTVLRRELQLVGVSAMLIASKYEEIWAPEVCVVNDFICISDRAYTREQILGMEKAILNKLEWNLTVPTPYAFLARYLKAASCDQEMLVNSHAAAPESKLKVVYKKYSTGGNKKTQLEPNHSGKAAARPPTPPPYPHTAGDGPPPPPPYPQRLASSWRMIRSPIPSSSFPTRPFRPPQARSTMIALDRACARFALPGLYQPRTRPVNPSPKGRAFGGEEPRQWARARGRALLFGRTRAGRSSLSPRK</sequence>
<dbReference type="InterPro" id="IPR013763">
    <property type="entry name" value="Cyclin-like_dom"/>
</dbReference>
<keyword evidence="1" id="KW-0132">Cell division</keyword>
<reference evidence="7 8" key="1">
    <citation type="journal article" date="2014" name="Agronomy (Basel)">
        <title>A Draft Genome Sequence for Ensete ventricosum, the Drought-Tolerant Tree Against Hunger.</title>
        <authorList>
            <person name="Harrison J."/>
            <person name="Moore K.A."/>
            <person name="Paszkiewicz K."/>
            <person name="Jones T."/>
            <person name="Grant M."/>
            <person name="Ambacheew D."/>
            <person name="Muzemil S."/>
            <person name="Studholme D.J."/>
        </authorList>
    </citation>
    <scope>NUCLEOTIDE SEQUENCE [LARGE SCALE GENOMIC DNA]</scope>
</reference>
<dbReference type="PROSITE" id="PS00292">
    <property type="entry name" value="CYCLINS"/>
    <property type="match status" value="1"/>
</dbReference>
<dbReference type="InterPro" id="IPR039361">
    <property type="entry name" value="Cyclin"/>
</dbReference>
<comment type="similarity">
    <text evidence="4">Belongs to the cyclin family.</text>
</comment>
<dbReference type="InterPro" id="IPR036915">
    <property type="entry name" value="Cyclin-like_sf"/>
</dbReference>
<feature type="region of interest" description="Disordered" evidence="5">
    <location>
        <begin position="369"/>
        <end position="393"/>
    </location>
</feature>
<gene>
    <name evidence="7" type="ORF">B296_00015829</name>
</gene>
<name>A0A427B5R2_ENSVE</name>
<dbReference type="PANTHER" id="PTHR10177">
    <property type="entry name" value="CYCLINS"/>
    <property type="match status" value="1"/>
</dbReference>
<dbReference type="AlphaFoldDB" id="A0A427B5R2"/>
<accession>A0A427B5R2</accession>
<dbReference type="EMBL" id="AMZH03000427">
    <property type="protein sequence ID" value="RRT83812.1"/>
    <property type="molecule type" value="Genomic_DNA"/>
</dbReference>
<organism evidence="7 8">
    <name type="scientific">Ensete ventricosum</name>
    <name type="common">Abyssinian banana</name>
    <name type="synonym">Musa ensete</name>
    <dbReference type="NCBI Taxonomy" id="4639"/>
    <lineage>
        <taxon>Eukaryota</taxon>
        <taxon>Viridiplantae</taxon>
        <taxon>Streptophyta</taxon>
        <taxon>Embryophyta</taxon>
        <taxon>Tracheophyta</taxon>
        <taxon>Spermatophyta</taxon>
        <taxon>Magnoliopsida</taxon>
        <taxon>Liliopsida</taxon>
        <taxon>Zingiberales</taxon>
        <taxon>Musaceae</taxon>
        <taxon>Ensete</taxon>
    </lineage>
</organism>
<evidence type="ECO:0000256" key="5">
    <source>
        <dbReference type="SAM" id="MobiDB-lite"/>
    </source>
</evidence>